<dbReference type="GO" id="GO:0005737">
    <property type="term" value="C:cytoplasm"/>
    <property type="evidence" value="ECO:0007669"/>
    <property type="project" value="UniProtKB-SubCell"/>
</dbReference>
<dbReference type="PANTHER" id="PTHR10666">
    <property type="entry name" value="UBIQUITIN"/>
    <property type="match status" value="1"/>
</dbReference>
<dbReference type="InterPro" id="IPR029071">
    <property type="entry name" value="Ubiquitin-like_domsf"/>
</dbReference>
<dbReference type="PROSITE" id="PS50053">
    <property type="entry name" value="UBIQUITIN_2"/>
    <property type="match status" value="5"/>
</dbReference>
<dbReference type="Pfam" id="PF00240">
    <property type="entry name" value="ubiquitin"/>
    <property type="match status" value="5"/>
</dbReference>
<feature type="domain" description="Ubiquitin-like" evidence="9">
    <location>
        <begin position="1"/>
        <end position="76"/>
    </location>
</feature>
<comment type="subcellular location">
    <subcellularLocation>
        <location evidence="2">Cytoplasm</location>
    </subcellularLocation>
    <subcellularLocation>
        <location evidence="1">Nucleus</location>
    </subcellularLocation>
</comment>
<protein>
    <recommendedName>
        <fullName evidence="9">Ubiquitin-like domain-containing protein</fullName>
    </recommendedName>
</protein>
<dbReference type="Proteomes" id="UP000823388">
    <property type="component" value="Chromosome 8K"/>
</dbReference>
<dbReference type="OrthoDB" id="428577at2759"/>
<dbReference type="InterPro" id="IPR019956">
    <property type="entry name" value="Ubiquitin_dom"/>
</dbReference>
<accession>A0A8T0PHX9</accession>
<keyword evidence="8" id="KW-0539">Nucleus</keyword>
<comment type="similarity">
    <text evidence="3">Belongs to the ubiquitin family.</text>
</comment>
<evidence type="ECO:0000256" key="5">
    <source>
        <dbReference type="ARBA" id="ARBA00022499"/>
    </source>
</evidence>
<evidence type="ECO:0000256" key="7">
    <source>
        <dbReference type="ARBA" id="ARBA00022843"/>
    </source>
</evidence>
<organism evidence="10 11">
    <name type="scientific">Panicum virgatum</name>
    <name type="common">Blackwell switchgrass</name>
    <dbReference type="NCBI Taxonomy" id="38727"/>
    <lineage>
        <taxon>Eukaryota</taxon>
        <taxon>Viridiplantae</taxon>
        <taxon>Streptophyta</taxon>
        <taxon>Embryophyta</taxon>
        <taxon>Tracheophyta</taxon>
        <taxon>Spermatophyta</taxon>
        <taxon>Magnoliopsida</taxon>
        <taxon>Liliopsida</taxon>
        <taxon>Poales</taxon>
        <taxon>Poaceae</taxon>
        <taxon>PACMAD clade</taxon>
        <taxon>Panicoideae</taxon>
        <taxon>Panicodae</taxon>
        <taxon>Paniceae</taxon>
        <taxon>Panicinae</taxon>
        <taxon>Panicum</taxon>
        <taxon>Panicum sect. Hiantes</taxon>
    </lineage>
</organism>
<dbReference type="InterPro" id="IPR050158">
    <property type="entry name" value="Ubiquitin_ubiquitin-like"/>
</dbReference>
<dbReference type="SMART" id="SM00213">
    <property type="entry name" value="UBQ"/>
    <property type="match status" value="5"/>
</dbReference>
<dbReference type="AlphaFoldDB" id="A0A8T0PHX9"/>
<evidence type="ECO:0000256" key="1">
    <source>
        <dbReference type="ARBA" id="ARBA00004123"/>
    </source>
</evidence>
<gene>
    <name evidence="10" type="ORF">PVAP13_8KG065200</name>
</gene>
<evidence type="ECO:0000313" key="10">
    <source>
        <dbReference type="EMBL" id="KAG2560518.1"/>
    </source>
</evidence>
<dbReference type="FunFam" id="3.10.20.90:FF:000160">
    <property type="entry name" value="Polyubiquitin-C"/>
    <property type="match status" value="1"/>
</dbReference>
<dbReference type="FunFam" id="3.10.20.90:FF:000469">
    <property type="entry name" value="Polyubiquitin-C"/>
    <property type="match status" value="1"/>
</dbReference>
<dbReference type="InterPro" id="IPR000626">
    <property type="entry name" value="Ubiquitin-like_dom"/>
</dbReference>
<feature type="domain" description="Ubiquitin-like" evidence="9">
    <location>
        <begin position="293"/>
        <end position="355"/>
    </location>
</feature>
<dbReference type="GO" id="GO:0003729">
    <property type="term" value="F:mRNA binding"/>
    <property type="evidence" value="ECO:0007669"/>
    <property type="project" value="UniProtKB-ARBA"/>
</dbReference>
<keyword evidence="7" id="KW-0832">Ubl conjugation</keyword>
<name>A0A8T0PHX9_PANVG</name>
<sequence>MEIFVKMLTGKTIVVEVESSDTIEKVKAKIEEKDGIPPDMQRLIFHSNELKDEHTVGCYGIKDKSSVHLVLRHGGNCDMFVYVKVLAGGDAITLEVEPSDTVGDVREKVRSHQRLLFAGTRLEDGRRIGDYRFQYERSTPTLHLDFGVQMQVHVRTATGKTITMDVEPSDTVRNVKAKIHDRQRIIFEGKPLHGCVSLANHNVHKESTLHLDLSPRYHGGGGGGSRMQVFVKALSGKTIKLKVKPSYTIGEVKAMVQNQQRLFFGGNQQLQDGRTLADYDVQRESTLLLDLGMRVSVSSFTGPQTITLVVAPDDTADDVKERIRGPQTLVFDGRELEDGQTLAEAHVKRDSTLHLTSACTVAVQILVKSSYIKIIRAPRGAELRMKL</sequence>
<evidence type="ECO:0000256" key="6">
    <source>
        <dbReference type="ARBA" id="ARBA00022737"/>
    </source>
</evidence>
<evidence type="ECO:0000313" key="11">
    <source>
        <dbReference type="Proteomes" id="UP000823388"/>
    </source>
</evidence>
<feature type="domain" description="Ubiquitin-like" evidence="9">
    <location>
        <begin position="79"/>
        <end position="134"/>
    </location>
</feature>
<comment type="caution">
    <text evidence="10">The sequence shown here is derived from an EMBL/GenBank/DDBJ whole genome shotgun (WGS) entry which is preliminary data.</text>
</comment>
<dbReference type="EMBL" id="CM029051">
    <property type="protein sequence ID" value="KAG2560518.1"/>
    <property type="molecule type" value="Genomic_DNA"/>
</dbReference>
<reference evidence="10" key="1">
    <citation type="submission" date="2020-05" db="EMBL/GenBank/DDBJ databases">
        <title>WGS assembly of Panicum virgatum.</title>
        <authorList>
            <person name="Lovell J.T."/>
            <person name="Jenkins J."/>
            <person name="Shu S."/>
            <person name="Juenger T.E."/>
            <person name="Schmutz J."/>
        </authorList>
    </citation>
    <scope>NUCLEOTIDE SEQUENCE</scope>
    <source>
        <strain evidence="10">AP13</strain>
    </source>
</reference>
<keyword evidence="4" id="KW-0963">Cytoplasm</keyword>
<evidence type="ECO:0000256" key="8">
    <source>
        <dbReference type="ARBA" id="ARBA00023242"/>
    </source>
</evidence>
<dbReference type="Gene3D" id="3.10.20.90">
    <property type="entry name" value="Phosphatidylinositol 3-kinase Catalytic Subunit, Chain A, domain 1"/>
    <property type="match status" value="5"/>
</dbReference>
<evidence type="ECO:0000256" key="2">
    <source>
        <dbReference type="ARBA" id="ARBA00004496"/>
    </source>
</evidence>
<evidence type="ECO:0000256" key="3">
    <source>
        <dbReference type="ARBA" id="ARBA00008430"/>
    </source>
</evidence>
<feature type="domain" description="Ubiquitin-like" evidence="9">
    <location>
        <begin position="227"/>
        <end position="296"/>
    </location>
</feature>
<dbReference type="GO" id="GO:0005634">
    <property type="term" value="C:nucleus"/>
    <property type="evidence" value="ECO:0007669"/>
    <property type="project" value="UniProtKB-SubCell"/>
</dbReference>
<keyword evidence="11" id="KW-1185">Reference proteome</keyword>
<evidence type="ECO:0000259" key="9">
    <source>
        <dbReference type="PROSITE" id="PS50053"/>
    </source>
</evidence>
<keyword evidence="5" id="KW-1017">Isopeptide bond</keyword>
<dbReference type="CDD" id="cd17039">
    <property type="entry name" value="Ubl_ubiquitin_like"/>
    <property type="match status" value="1"/>
</dbReference>
<dbReference type="SUPFAM" id="SSF54236">
    <property type="entry name" value="Ubiquitin-like"/>
    <property type="match status" value="5"/>
</dbReference>
<proteinExistence type="inferred from homology"/>
<evidence type="ECO:0000256" key="4">
    <source>
        <dbReference type="ARBA" id="ARBA00022490"/>
    </source>
</evidence>
<keyword evidence="6" id="KW-0677">Repeat</keyword>
<dbReference type="PRINTS" id="PR00348">
    <property type="entry name" value="UBIQUITIN"/>
</dbReference>
<feature type="domain" description="Ubiquitin-like" evidence="9">
    <location>
        <begin position="150"/>
        <end position="211"/>
    </location>
</feature>